<dbReference type="EMBL" id="CAEZYD010000016">
    <property type="protein sequence ID" value="CAB4715053.1"/>
    <property type="molecule type" value="Genomic_DNA"/>
</dbReference>
<dbReference type="EMBL" id="CAFAHD010000101">
    <property type="protein sequence ID" value="CAB4837801.1"/>
    <property type="molecule type" value="Genomic_DNA"/>
</dbReference>
<gene>
    <name evidence="2" type="ORF">UFOPK2343_01151</name>
    <name evidence="3" type="ORF">UFOPK2652_01048</name>
    <name evidence="4" type="ORF">UFOPK3128_01242</name>
    <name evidence="5" type="ORF">UFOPK3227_00827</name>
    <name evidence="6" type="ORF">UFOPK3511_01080</name>
    <name evidence="7" type="ORF">UFOPK3880_01177</name>
    <name evidence="8" type="ORF">UFOPK4146_01205</name>
</gene>
<evidence type="ECO:0000256" key="1">
    <source>
        <dbReference type="SAM" id="Phobius"/>
    </source>
</evidence>
<keyword evidence="1" id="KW-0472">Membrane</keyword>
<evidence type="ECO:0000313" key="3">
    <source>
        <dbReference type="EMBL" id="CAB4715053.1"/>
    </source>
</evidence>
<dbReference type="EMBL" id="CAEZXD010000039">
    <property type="protein sequence ID" value="CAB4681557.1"/>
    <property type="molecule type" value="Genomic_DNA"/>
</dbReference>
<keyword evidence="1" id="KW-1133">Transmembrane helix</keyword>
<evidence type="ECO:0000313" key="6">
    <source>
        <dbReference type="EMBL" id="CAB4901704.1"/>
    </source>
</evidence>
<reference evidence="8" key="1">
    <citation type="submission" date="2020-05" db="EMBL/GenBank/DDBJ databases">
        <authorList>
            <person name="Chiriac C."/>
            <person name="Salcher M."/>
            <person name="Ghai R."/>
            <person name="Kavagutti S V."/>
        </authorList>
    </citation>
    <scope>NUCLEOTIDE SEQUENCE</scope>
</reference>
<evidence type="ECO:0000313" key="4">
    <source>
        <dbReference type="EMBL" id="CAB4827106.1"/>
    </source>
</evidence>
<feature type="transmembrane region" description="Helical" evidence="1">
    <location>
        <begin position="12"/>
        <end position="30"/>
    </location>
</feature>
<proteinExistence type="predicted"/>
<dbReference type="AlphaFoldDB" id="A0A6J7RVD7"/>
<dbReference type="EMBL" id="CAFBNU010000015">
    <property type="protein sequence ID" value="CAB4967565.1"/>
    <property type="molecule type" value="Genomic_DNA"/>
</dbReference>
<name>A0A6J7RVD7_9ZZZZ</name>
<dbReference type="EMBL" id="CAFBPT010000013">
    <property type="protein sequence ID" value="CAB5032894.1"/>
    <property type="molecule type" value="Genomic_DNA"/>
</dbReference>
<dbReference type="EMBL" id="CAFAAZ010000015">
    <property type="protein sequence ID" value="CAB4827106.1"/>
    <property type="molecule type" value="Genomic_DNA"/>
</dbReference>
<evidence type="ECO:0000313" key="2">
    <source>
        <dbReference type="EMBL" id="CAB4681557.1"/>
    </source>
</evidence>
<evidence type="ECO:0000313" key="8">
    <source>
        <dbReference type="EMBL" id="CAB5032894.1"/>
    </source>
</evidence>
<accession>A0A6J7RVD7</accession>
<feature type="transmembrane region" description="Helical" evidence="1">
    <location>
        <begin position="36"/>
        <end position="56"/>
    </location>
</feature>
<keyword evidence="1" id="KW-0812">Transmembrane</keyword>
<evidence type="ECO:0000313" key="7">
    <source>
        <dbReference type="EMBL" id="CAB4967565.1"/>
    </source>
</evidence>
<sequence length="66" mass="7490">MSTSEESAFWTILSYLIAGLLFWCGIGLLVDHFLKTNFFVLIGMAIGLGSSLYLIWVRFIRIDSNK</sequence>
<protein>
    <submittedName>
        <fullName evidence="8">Unannotated protein</fullName>
    </submittedName>
</protein>
<evidence type="ECO:0000313" key="5">
    <source>
        <dbReference type="EMBL" id="CAB4837801.1"/>
    </source>
</evidence>
<organism evidence="8">
    <name type="scientific">freshwater metagenome</name>
    <dbReference type="NCBI Taxonomy" id="449393"/>
    <lineage>
        <taxon>unclassified sequences</taxon>
        <taxon>metagenomes</taxon>
        <taxon>ecological metagenomes</taxon>
    </lineage>
</organism>
<dbReference type="EMBL" id="CAFBMA010000014">
    <property type="protein sequence ID" value="CAB4901704.1"/>
    <property type="molecule type" value="Genomic_DNA"/>
</dbReference>